<evidence type="ECO:0000313" key="4">
    <source>
        <dbReference type="Proteomes" id="UP001226691"/>
    </source>
</evidence>
<reference evidence="3 4" key="1">
    <citation type="submission" date="2023-07" db="EMBL/GenBank/DDBJ databases">
        <title>Functional and genomic diversity of the sorghum phyllosphere microbiome.</title>
        <authorList>
            <person name="Shade A."/>
        </authorList>
    </citation>
    <scope>NUCLEOTIDE SEQUENCE [LARGE SCALE GENOMIC DNA]</scope>
    <source>
        <strain evidence="3 4">SORGH_AS_1207</strain>
    </source>
</reference>
<name>A0ABU0TX81_MICTR</name>
<dbReference type="Proteomes" id="UP001226691">
    <property type="component" value="Unassembled WGS sequence"/>
</dbReference>
<proteinExistence type="predicted"/>
<keyword evidence="2" id="KW-0472">Membrane</keyword>
<keyword evidence="4" id="KW-1185">Reference proteome</keyword>
<comment type="caution">
    <text evidence="3">The sequence shown here is derived from an EMBL/GenBank/DDBJ whole genome shotgun (WGS) entry which is preliminary data.</text>
</comment>
<keyword evidence="2" id="KW-0812">Transmembrane</keyword>
<evidence type="ECO:0000256" key="2">
    <source>
        <dbReference type="SAM" id="Phobius"/>
    </source>
</evidence>
<accession>A0ABU0TX81</accession>
<keyword evidence="2" id="KW-1133">Transmembrane helix</keyword>
<evidence type="ECO:0008006" key="5">
    <source>
        <dbReference type="Google" id="ProtNLM"/>
    </source>
</evidence>
<dbReference type="EMBL" id="JAUTBF010000001">
    <property type="protein sequence ID" value="MDQ1124269.1"/>
    <property type="molecule type" value="Genomic_DNA"/>
</dbReference>
<dbReference type="RefSeq" id="WP_307485082.1">
    <property type="nucleotide sequence ID" value="NZ_JAUTBF010000001.1"/>
</dbReference>
<sequence>MSVRRPRKRPAFEPPIDPTAADPAMRRPGATIAGAALVFLRAAAGMLWAAGVAYDLPSWLQPLARASGDDASSVQLTLSDFDATPGLFMGVLGVVAAVQVVFGILVLWGSNAARVTVMVISTISIVVSFIGWWELGEDITVRTTFIALSLDILVLLALSSRGAAVYARRRKRRR</sequence>
<feature type="transmembrane region" description="Helical" evidence="2">
    <location>
        <begin position="87"/>
        <end position="108"/>
    </location>
</feature>
<feature type="transmembrane region" description="Helical" evidence="2">
    <location>
        <begin position="32"/>
        <end position="54"/>
    </location>
</feature>
<protein>
    <recommendedName>
        <fullName evidence="5">DoxX-like protein</fullName>
    </recommendedName>
</protein>
<organism evidence="3 4">
    <name type="scientific">Microbacterium trichothecenolyticum</name>
    <name type="common">Aureobacterium trichothecenolyticum</name>
    <dbReference type="NCBI Taxonomy" id="69370"/>
    <lineage>
        <taxon>Bacteria</taxon>
        <taxon>Bacillati</taxon>
        <taxon>Actinomycetota</taxon>
        <taxon>Actinomycetes</taxon>
        <taxon>Micrococcales</taxon>
        <taxon>Microbacteriaceae</taxon>
        <taxon>Microbacterium</taxon>
    </lineage>
</organism>
<evidence type="ECO:0000313" key="3">
    <source>
        <dbReference type="EMBL" id="MDQ1124269.1"/>
    </source>
</evidence>
<feature type="region of interest" description="Disordered" evidence="1">
    <location>
        <begin position="1"/>
        <end position="24"/>
    </location>
</feature>
<gene>
    <name evidence="3" type="ORF">QE412_002842</name>
</gene>
<feature type="transmembrane region" description="Helical" evidence="2">
    <location>
        <begin position="145"/>
        <end position="167"/>
    </location>
</feature>
<evidence type="ECO:0000256" key="1">
    <source>
        <dbReference type="SAM" id="MobiDB-lite"/>
    </source>
</evidence>
<feature type="transmembrane region" description="Helical" evidence="2">
    <location>
        <begin position="115"/>
        <end position="133"/>
    </location>
</feature>